<dbReference type="PANTHER" id="PTHR11080:SF2">
    <property type="entry name" value="LD05707P"/>
    <property type="match status" value="1"/>
</dbReference>
<evidence type="ECO:0000259" key="8">
    <source>
        <dbReference type="Pfam" id="PF00857"/>
    </source>
</evidence>
<organism evidence="9">
    <name type="scientific">uncultured Solirubrobacteraceae bacterium</name>
    <dbReference type="NCBI Taxonomy" id="1162706"/>
    <lineage>
        <taxon>Bacteria</taxon>
        <taxon>Bacillati</taxon>
        <taxon>Actinomycetota</taxon>
        <taxon>Thermoleophilia</taxon>
        <taxon>Solirubrobacterales</taxon>
        <taxon>Solirubrobacteraceae</taxon>
        <taxon>environmental samples</taxon>
    </lineage>
</organism>
<evidence type="ECO:0000256" key="6">
    <source>
        <dbReference type="ARBA" id="ARBA00039017"/>
    </source>
</evidence>
<sequence>MARALVIVDYQNDFTPPDGALAVPGGDAIAGHLNELARSGAYDLVVATRDWHPPDHGSFTPAGPWPVHCVQGTPGAELHEGLDTNAIDLVLDKGQDPETEGYSAFEGTELETILRDHGIDEVTVVGLATDYCVRNTALDALSHGFRVSVDAEGVRGVDAQPGDSQRALEELREAGAVVASRTG</sequence>
<dbReference type="GO" id="GO:0046872">
    <property type="term" value="F:metal ion binding"/>
    <property type="evidence" value="ECO:0007669"/>
    <property type="project" value="UniProtKB-KW"/>
</dbReference>
<reference evidence="9" key="1">
    <citation type="submission" date="2020-02" db="EMBL/GenBank/DDBJ databases">
        <authorList>
            <person name="Meier V. D."/>
        </authorList>
    </citation>
    <scope>NUCLEOTIDE SEQUENCE</scope>
    <source>
        <strain evidence="9">AVDCRST_MAG65</strain>
    </source>
</reference>
<gene>
    <name evidence="9" type="ORF">AVDCRST_MAG65-762</name>
</gene>
<accession>A0A6J4RNM7</accession>
<evidence type="ECO:0000313" key="9">
    <source>
        <dbReference type="EMBL" id="CAA9471020.1"/>
    </source>
</evidence>
<dbReference type="InterPro" id="IPR000868">
    <property type="entry name" value="Isochorismatase-like_dom"/>
</dbReference>
<dbReference type="SUPFAM" id="SSF52499">
    <property type="entry name" value="Isochorismatase-like hydrolases"/>
    <property type="match status" value="1"/>
</dbReference>
<evidence type="ECO:0000256" key="5">
    <source>
        <dbReference type="ARBA" id="ARBA00037900"/>
    </source>
</evidence>
<keyword evidence="4 9" id="KW-0378">Hydrolase</keyword>
<dbReference type="GO" id="GO:0008936">
    <property type="term" value="F:nicotinamidase activity"/>
    <property type="evidence" value="ECO:0007669"/>
    <property type="project" value="UniProtKB-EC"/>
</dbReference>
<dbReference type="InterPro" id="IPR036380">
    <property type="entry name" value="Isochorismatase-like_sf"/>
</dbReference>
<feature type="domain" description="Isochorismatase-like" evidence="8">
    <location>
        <begin position="4"/>
        <end position="180"/>
    </location>
</feature>
<keyword evidence="3" id="KW-0479">Metal-binding</keyword>
<evidence type="ECO:0000256" key="3">
    <source>
        <dbReference type="ARBA" id="ARBA00022723"/>
    </source>
</evidence>
<dbReference type="Pfam" id="PF00857">
    <property type="entry name" value="Isochorismatase"/>
    <property type="match status" value="1"/>
</dbReference>
<evidence type="ECO:0000256" key="4">
    <source>
        <dbReference type="ARBA" id="ARBA00022801"/>
    </source>
</evidence>
<dbReference type="Gene3D" id="3.40.50.850">
    <property type="entry name" value="Isochorismatase-like"/>
    <property type="match status" value="1"/>
</dbReference>
<dbReference type="AlphaFoldDB" id="A0A6J4RNM7"/>
<name>A0A6J4RNM7_9ACTN</name>
<dbReference type="CDD" id="cd01011">
    <property type="entry name" value="nicotinamidase"/>
    <property type="match status" value="1"/>
</dbReference>
<evidence type="ECO:0000256" key="2">
    <source>
        <dbReference type="ARBA" id="ARBA00022642"/>
    </source>
</evidence>
<comment type="similarity">
    <text evidence="1">Belongs to the isochorismatase family.</text>
</comment>
<proteinExistence type="inferred from homology"/>
<dbReference type="EMBL" id="CADCVL010000125">
    <property type="protein sequence ID" value="CAA9471020.1"/>
    <property type="molecule type" value="Genomic_DNA"/>
</dbReference>
<dbReference type="InterPro" id="IPR052347">
    <property type="entry name" value="Isochorismatase_Nicotinamidase"/>
</dbReference>
<keyword evidence="2" id="KW-0662">Pyridine nucleotide biosynthesis</keyword>
<evidence type="ECO:0000256" key="7">
    <source>
        <dbReference type="ARBA" id="ARBA00043224"/>
    </source>
</evidence>
<protein>
    <recommendedName>
        <fullName evidence="6">nicotinamidase</fullName>
        <ecNumber evidence="6">3.5.1.19</ecNumber>
    </recommendedName>
    <alternativeName>
        <fullName evidence="7">Nicotinamide deamidase</fullName>
    </alternativeName>
</protein>
<comment type="pathway">
    <text evidence="5">Cofactor biosynthesis; nicotinate biosynthesis; nicotinate from nicotinamide: step 1/1.</text>
</comment>
<dbReference type="EC" id="3.5.1.19" evidence="6"/>
<dbReference type="PANTHER" id="PTHR11080">
    <property type="entry name" value="PYRAZINAMIDASE/NICOTINAMIDASE"/>
    <property type="match status" value="1"/>
</dbReference>
<dbReference type="GO" id="GO:0019363">
    <property type="term" value="P:pyridine nucleotide biosynthetic process"/>
    <property type="evidence" value="ECO:0007669"/>
    <property type="project" value="UniProtKB-KW"/>
</dbReference>
<evidence type="ECO:0000256" key="1">
    <source>
        <dbReference type="ARBA" id="ARBA00006336"/>
    </source>
</evidence>